<name>A0A9Q7EXL3_9BACT</name>
<dbReference type="PANTHER" id="PTHR13061:SF29">
    <property type="entry name" value="GAMMA CARBONIC ANHYDRASE-LIKE 1, MITOCHONDRIAL-RELATED"/>
    <property type="match status" value="1"/>
</dbReference>
<dbReference type="InterPro" id="IPR050484">
    <property type="entry name" value="Transf_Hexapept/Carb_Anhydrase"/>
</dbReference>
<keyword evidence="2" id="KW-1185">Reference proteome</keyword>
<dbReference type="Proteomes" id="UP000671879">
    <property type="component" value="Chromosome"/>
</dbReference>
<reference evidence="2" key="1">
    <citation type="submission" date="2021-04" db="EMBL/GenBank/DDBJ databases">
        <title>A novel Synergistetes isolate from a pyrite-forming mixed culture.</title>
        <authorList>
            <person name="Bunk B."/>
            <person name="Sproer C."/>
            <person name="Spring S."/>
            <person name="Pester M."/>
        </authorList>
    </citation>
    <scope>NUCLEOTIDE SEQUENCE [LARGE SCALE GENOMIC DNA]</scope>
    <source>
        <strain evidence="2">J.5.4.2-T.3.5.2</strain>
    </source>
</reference>
<dbReference type="AlphaFoldDB" id="A0A9Q7EXL3"/>
<dbReference type="InterPro" id="IPR047324">
    <property type="entry name" value="LbH_gamma_CA-like"/>
</dbReference>
<dbReference type="SUPFAM" id="SSF51161">
    <property type="entry name" value="Trimeric LpxA-like enzymes"/>
    <property type="match status" value="1"/>
</dbReference>
<evidence type="ECO:0000313" key="1">
    <source>
        <dbReference type="EMBL" id="QTX33714.1"/>
    </source>
</evidence>
<dbReference type="PANTHER" id="PTHR13061">
    <property type="entry name" value="DYNACTIN SUBUNIT P25"/>
    <property type="match status" value="1"/>
</dbReference>
<dbReference type="InterPro" id="IPR001451">
    <property type="entry name" value="Hexapep"/>
</dbReference>
<proteinExistence type="predicted"/>
<sequence>MTDEAVFVPFEGRLPSVAEGAFVAPSAVLVGDVVIEKGASVWFHAVLRGDLQAVRVGARSNVQDGAVLHVTKALPVVIGEDVTVGHCAVLHGCRIGRGSLIGMSATVLDGAEIGEESIVAAGSVVSPGKKIPSRSMVMGVPGRVVRELTKDEINDIQANTAEYVCLAAIYSGRE</sequence>
<dbReference type="Gene3D" id="2.160.10.10">
    <property type="entry name" value="Hexapeptide repeat proteins"/>
    <property type="match status" value="1"/>
</dbReference>
<dbReference type="EMBL" id="CP072943">
    <property type="protein sequence ID" value="QTX33714.1"/>
    <property type="molecule type" value="Genomic_DNA"/>
</dbReference>
<gene>
    <name evidence="1" type="ORF">KAR29_06645</name>
</gene>
<evidence type="ECO:0000313" key="2">
    <source>
        <dbReference type="Proteomes" id="UP000671879"/>
    </source>
</evidence>
<organism evidence="1 2">
    <name type="scientific">Aminithiophilus ramosus</name>
    <dbReference type="NCBI Taxonomy" id="3029084"/>
    <lineage>
        <taxon>Bacteria</taxon>
        <taxon>Thermotogati</taxon>
        <taxon>Synergistota</taxon>
        <taxon>Synergistia</taxon>
        <taxon>Synergistales</taxon>
        <taxon>Aminithiophilaceae</taxon>
        <taxon>Aminithiophilus</taxon>
    </lineage>
</organism>
<dbReference type="Pfam" id="PF00132">
    <property type="entry name" value="Hexapep"/>
    <property type="match status" value="1"/>
</dbReference>
<protein>
    <submittedName>
        <fullName evidence="1">Gamma carbonic anhydrase family protein</fullName>
    </submittedName>
</protein>
<dbReference type="InterPro" id="IPR011004">
    <property type="entry name" value="Trimer_LpxA-like_sf"/>
</dbReference>
<dbReference type="KEGG" id="aram:KAR29_06645"/>
<dbReference type="CDD" id="cd04645">
    <property type="entry name" value="LbH_gamma_CA_like"/>
    <property type="match status" value="1"/>
</dbReference>
<accession>A0A9Q7EXL3</accession>